<dbReference type="PROSITE" id="PS00893">
    <property type="entry name" value="NUDIX_BOX"/>
    <property type="match status" value="1"/>
</dbReference>
<gene>
    <name evidence="6" type="ORF">GA0061071_103315</name>
</gene>
<proteinExistence type="inferred from homology"/>
<dbReference type="CDD" id="cd04685">
    <property type="entry name" value="NUDIX_Hydrolase"/>
    <property type="match status" value="1"/>
</dbReference>
<accession>A0A1C4ATN5</accession>
<evidence type="ECO:0000256" key="1">
    <source>
        <dbReference type="ARBA" id="ARBA00001946"/>
    </source>
</evidence>
<evidence type="ECO:0000313" key="6">
    <source>
        <dbReference type="EMBL" id="SCB97858.1"/>
    </source>
</evidence>
<feature type="domain" description="Nudix hydrolase" evidence="5">
    <location>
        <begin position="2"/>
        <end position="145"/>
    </location>
</feature>
<dbReference type="PANTHER" id="PTHR43046:SF12">
    <property type="entry name" value="GDP-MANNOSE MANNOSYL HYDROLASE"/>
    <property type="match status" value="1"/>
</dbReference>
<dbReference type="InterPro" id="IPR000086">
    <property type="entry name" value="NUDIX_hydrolase_dom"/>
</dbReference>
<keyword evidence="2 4" id="KW-0378">Hydrolase</keyword>
<keyword evidence="7" id="KW-1185">Reference proteome</keyword>
<sequence length="149" mass="17008">MRTRKASRLLIINPASQVLLFRFVHTDDALAGSAYWATPGGGVEQNESFAHAALRELREETGIIRDVIGESVAERTFEMLLPSGENVLAIEQFYWVKVDGSDISREGWSRHEKAVMHQHRWWNVNELSETTETVYPTDIAKIIENVIQR</sequence>
<dbReference type="InterPro" id="IPR015797">
    <property type="entry name" value="NUDIX_hydrolase-like_dom_sf"/>
</dbReference>
<dbReference type="SUPFAM" id="SSF55811">
    <property type="entry name" value="Nudix"/>
    <property type="match status" value="1"/>
</dbReference>
<dbReference type="InterPro" id="IPR020084">
    <property type="entry name" value="NUDIX_hydrolase_CS"/>
</dbReference>
<dbReference type="OrthoDB" id="9761969at2"/>
<dbReference type="Proteomes" id="UP000198975">
    <property type="component" value="Unassembled WGS sequence"/>
</dbReference>
<dbReference type="GO" id="GO:0016787">
    <property type="term" value="F:hydrolase activity"/>
    <property type="evidence" value="ECO:0007669"/>
    <property type="project" value="UniProtKB-KW"/>
</dbReference>
<dbReference type="InterPro" id="IPR020476">
    <property type="entry name" value="Nudix_hydrolase"/>
</dbReference>
<evidence type="ECO:0000313" key="7">
    <source>
        <dbReference type="Proteomes" id="UP000198975"/>
    </source>
</evidence>
<evidence type="ECO:0000256" key="2">
    <source>
        <dbReference type="ARBA" id="ARBA00022801"/>
    </source>
</evidence>
<comment type="similarity">
    <text evidence="4">Belongs to the Nudix hydrolase family.</text>
</comment>
<dbReference type="PRINTS" id="PR00502">
    <property type="entry name" value="NUDIXFAMILY"/>
</dbReference>
<dbReference type="Gene3D" id="3.90.79.10">
    <property type="entry name" value="Nucleoside Triphosphate Pyrophosphohydrolase"/>
    <property type="match status" value="1"/>
</dbReference>
<dbReference type="PROSITE" id="PS51462">
    <property type="entry name" value="NUDIX"/>
    <property type="match status" value="1"/>
</dbReference>
<organism evidence="6 7">
    <name type="scientific">Kosakonia oryzendophytica</name>
    <dbReference type="NCBI Taxonomy" id="1005665"/>
    <lineage>
        <taxon>Bacteria</taxon>
        <taxon>Pseudomonadati</taxon>
        <taxon>Pseudomonadota</taxon>
        <taxon>Gammaproteobacteria</taxon>
        <taxon>Enterobacterales</taxon>
        <taxon>Enterobacteriaceae</taxon>
        <taxon>Kosakonia</taxon>
    </lineage>
</organism>
<dbReference type="AlphaFoldDB" id="A0A1C4ATN5"/>
<dbReference type="EMBL" id="FMAY01000003">
    <property type="protein sequence ID" value="SCB97858.1"/>
    <property type="molecule type" value="Genomic_DNA"/>
</dbReference>
<evidence type="ECO:0000259" key="5">
    <source>
        <dbReference type="PROSITE" id="PS51462"/>
    </source>
</evidence>
<comment type="cofactor">
    <cofactor evidence="1">
        <name>Mg(2+)</name>
        <dbReference type="ChEBI" id="CHEBI:18420"/>
    </cofactor>
</comment>
<evidence type="ECO:0000256" key="3">
    <source>
        <dbReference type="ARBA" id="ARBA00022842"/>
    </source>
</evidence>
<name>A0A1C4ATN5_9ENTR</name>
<reference evidence="7" key="1">
    <citation type="submission" date="2016-08" db="EMBL/GenBank/DDBJ databases">
        <authorList>
            <person name="Varghese N."/>
            <person name="Submissions Spin"/>
        </authorList>
    </citation>
    <scope>NUCLEOTIDE SEQUENCE [LARGE SCALE GENOMIC DNA]</scope>
    <source>
        <strain evidence="7">REICA_082</strain>
    </source>
</reference>
<keyword evidence="3" id="KW-0460">Magnesium</keyword>
<evidence type="ECO:0000256" key="4">
    <source>
        <dbReference type="RuleBase" id="RU003476"/>
    </source>
</evidence>
<dbReference type="RefSeq" id="WP_061497367.1">
    <property type="nucleotide sequence ID" value="NZ_CP115659.1"/>
</dbReference>
<dbReference type="PANTHER" id="PTHR43046">
    <property type="entry name" value="GDP-MANNOSE MANNOSYL HYDROLASE"/>
    <property type="match status" value="1"/>
</dbReference>
<dbReference type="Pfam" id="PF00293">
    <property type="entry name" value="NUDIX"/>
    <property type="match status" value="1"/>
</dbReference>
<protein>
    <submittedName>
        <fullName evidence="6">NUDIX domain-containing protein</fullName>
    </submittedName>
</protein>